<feature type="domain" description="Fe2OG dioxygenase" evidence="1">
    <location>
        <begin position="86"/>
        <end position="177"/>
    </location>
</feature>
<keyword evidence="3" id="KW-1185">Reference proteome</keyword>
<dbReference type="Gene3D" id="2.60.120.590">
    <property type="entry name" value="Alpha-ketoglutarate-dependent dioxygenase AlkB-like"/>
    <property type="match status" value="1"/>
</dbReference>
<name>A0A2T5GJA9_9SPHN</name>
<dbReference type="InterPro" id="IPR027450">
    <property type="entry name" value="AlkB-like"/>
</dbReference>
<dbReference type="InterPro" id="IPR032857">
    <property type="entry name" value="ALKBH4"/>
</dbReference>
<dbReference type="PROSITE" id="PS51471">
    <property type="entry name" value="FE2OG_OXY"/>
    <property type="match status" value="1"/>
</dbReference>
<dbReference type="GO" id="GO:0070988">
    <property type="term" value="P:demethylation"/>
    <property type="evidence" value="ECO:0007669"/>
    <property type="project" value="InterPro"/>
</dbReference>
<sequence>MPVLPGLRACPDFLDRDEERALIARIDATDPTPFKFQGWTGRRLTTSFGWSYDFEAGRPVAAEPLPDWLLSIRDRAARFAQLDPTLLVQALLIRYDPGAGIGWHCDRPVYEDVIGISLGESATMRFRRRCKGGFERATAPLDPRAAYQLSGAARHEWEHSIVEMDRPRWSITFRSLSMIGRKNLAGEPISRA</sequence>
<evidence type="ECO:0000313" key="3">
    <source>
        <dbReference type="Proteomes" id="UP000244189"/>
    </source>
</evidence>
<dbReference type="Proteomes" id="UP000244189">
    <property type="component" value="Unassembled WGS sequence"/>
</dbReference>
<accession>A0A2T5GJA9</accession>
<dbReference type="AlphaFoldDB" id="A0A2T5GJA9"/>
<evidence type="ECO:0000313" key="2">
    <source>
        <dbReference type="EMBL" id="PTQ59406.1"/>
    </source>
</evidence>
<keyword evidence="2" id="KW-0560">Oxidoreductase</keyword>
<dbReference type="InterPro" id="IPR005123">
    <property type="entry name" value="Oxoglu/Fe-dep_dioxygenase_dom"/>
</dbReference>
<dbReference type="EMBL" id="QAOG01000005">
    <property type="protein sequence ID" value="PTQ59406.1"/>
    <property type="molecule type" value="Genomic_DNA"/>
</dbReference>
<dbReference type="PANTHER" id="PTHR12463:SF1">
    <property type="entry name" value="2-OXOGLUTARATE AND FE-DEPENDENT OXYGENASE FAMILY PROTEIN"/>
    <property type="match status" value="1"/>
</dbReference>
<proteinExistence type="predicted"/>
<evidence type="ECO:0000259" key="1">
    <source>
        <dbReference type="PROSITE" id="PS51471"/>
    </source>
</evidence>
<dbReference type="InterPro" id="IPR037151">
    <property type="entry name" value="AlkB-like_sf"/>
</dbReference>
<gene>
    <name evidence="2" type="ORF">C8J26_3155</name>
</gene>
<dbReference type="SUPFAM" id="SSF51197">
    <property type="entry name" value="Clavaminate synthase-like"/>
    <property type="match status" value="1"/>
</dbReference>
<organism evidence="2 3">
    <name type="scientific">Sphingomonas aurantiaca</name>
    <dbReference type="NCBI Taxonomy" id="185949"/>
    <lineage>
        <taxon>Bacteria</taxon>
        <taxon>Pseudomonadati</taxon>
        <taxon>Pseudomonadota</taxon>
        <taxon>Alphaproteobacteria</taxon>
        <taxon>Sphingomonadales</taxon>
        <taxon>Sphingomonadaceae</taxon>
        <taxon>Sphingomonas</taxon>
    </lineage>
</organism>
<dbReference type="GO" id="GO:0032451">
    <property type="term" value="F:demethylase activity"/>
    <property type="evidence" value="ECO:0007669"/>
    <property type="project" value="TreeGrafter"/>
</dbReference>
<dbReference type="PANTHER" id="PTHR12463">
    <property type="entry name" value="OXYGENASE-RELATED"/>
    <property type="match status" value="1"/>
</dbReference>
<protein>
    <submittedName>
        <fullName evidence="2">Alkylated DNA repair dioxygenase AlkB</fullName>
    </submittedName>
</protein>
<dbReference type="GO" id="GO:0051213">
    <property type="term" value="F:dioxygenase activity"/>
    <property type="evidence" value="ECO:0007669"/>
    <property type="project" value="UniProtKB-KW"/>
</dbReference>
<keyword evidence="2" id="KW-0223">Dioxygenase</keyword>
<dbReference type="Pfam" id="PF13532">
    <property type="entry name" value="2OG-FeII_Oxy_2"/>
    <property type="match status" value="1"/>
</dbReference>
<comment type="caution">
    <text evidence="2">The sequence shown here is derived from an EMBL/GenBank/DDBJ whole genome shotgun (WGS) entry which is preliminary data.</text>
</comment>
<reference evidence="2 3" key="1">
    <citation type="submission" date="2018-04" db="EMBL/GenBank/DDBJ databases">
        <title>Genomic Encyclopedia of Type Strains, Phase III (KMG-III): the genomes of soil and plant-associated and newly described type strains.</title>
        <authorList>
            <person name="Whitman W."/>
        </authorList>
    </citation>
    <scope>NUCLEOTIDE SEQUENCE [LARGE SCALE GENOMIC DNA]</scope>
    <source>
        <strain evidence="2 3">MA101b</strain>
    </source>
</reference>